<dbReference type="Gene3D" id="1.10.10.10">
    <property type="entry name" value="Winged helix-like DNA-binding domain superfamily/Winged helix DNA-binding domain"/>
    <property type="match status" value="1"/>
</dbReference>
<dbReference type="InterPro" id="IPR036388">
    <property type="entry name" value="WH-like_DNA-bd_sf"/>
</dbReference>
<dbReference type="SMART" id="SM01134">
    <property type="entry name" value="DeoRC"/>
    <property type="match status" value="1"/>
</dbReference>
<dbReference type="InterPro" id="IPR037171">
    <property type="entry name" value="NagB/RpiA_transferase-like"/>
</dbReference>
<dbReference type="InterPro" id="IPR014036">
    <property type="entry name" value="DeoR-like_C"/>
</dbReference>
<dbReference type="PROSITE" id="PS00894">
    <property type="entry name" value="HTH_DEOR_1"/>
    <property type="match status" value="1"/>
</dbReference>
<feature type="domain" description="HTH deoR-type" evidence="5">
    <location>
        <begin position="3"/>
        <end position="58"/>
    </location>
</feature>
<keyword evidence="4" id="KW-0804">Transcription</keyword>
<dbReference type="GO" id="GO:0003677">
    <property type="term" value="F:DNA binding"/>
    <property type="evidence" value="ECO:0007669"/>
    <property type="project" value="UniProtKB-KW"/>
</dbReference>
<dbReference type="GO" id="GO:0003700">
    <property type="term" value="F:DNA-binding transcription factor activity"/>
    <property type="evidence" value="ECO:0007669"/>
    <property type="project" value="InterPro"/>
</dbReference>
<dbReference type="Gene3D" id="3.40.50.1360">
    <property type="match status" value="1"/>
</dbReference>
<dbReference type="InterPro" id="IPR050313">
    <property type="entry name" value="Carb_Metab_HTH_regulators"/>
</dbReference>
<keyword evidence="2" id="KW-0805">Transcription regulation</keyword>
<reference evidence="6 7" key="1">
    <citation type="submission" date="2018-03" db="EMBL/GenBank/DDBJ databases">
        <title>Rhodobacter blasticus.</title>
        <authorList>
            <person name="Meyer T.E."/>
            <person name="Miller S."/>
            <person name="Lodha T."/>
            <person name="Gandham S."/>
            <person name="Chintalapati S."/>
            <person name="Chintalapati V.R."/>
        </authorList>
    </citation>
    <scope>NUCLEOTIDE SEQUENCE [LARGE SCALE GENOMIC DNA]</scope>
    <source>
        <strain evidence="6 7">DSM 2131</strain>
    </source>
</reference>
<evidence type="ECO:0000256" key="2">
    <source>
        <dbReference type="ARBA" id="ARBA00023015"/>
    </source>
</evidence>
<dbReference type="Proteomes" id="UP000241362">
    <property type="component" value="Unassembled WGS sequence"/>
</dbReference>
<keyword evidence="7" id="KW-1185">Reference proteome</keyword>
<evidence type="ECO:0000313" key="6">
    <source>
        <dbReference type="EMBL" id="PTE12638.1"/>
    </source>
</evidence>
<evidence type="ECO:0000256" key="1">
    <source>
        <dbReference type="ARBA" id="ARBA00022491"/>
    </source>
</evidence>
<keyword evidence="3" id="KW-0238">DNA-binding</keyword>
<name>A0A2T4J480_FUSBL</name>
<dbReference type="InterPro" id="IPR001034">
    <property type="entry name" value="DeoR_HTH"/>
</dbReference>
<dbReference type="Pfam" id="PF00455">
    <property type="entry name" value="DeoRC"/>
    <property type="match status" value="1"/>
</dbReference>
<dbReference type="InterPro" id="IPR036390">
    <property type="entry name" value="WH_DNA-bd_sf"/>
</dbReference>
<accession>A0A2T4J480</accession>
<dbReference type="Pfam" id="PF08220">
    <property type="entry name" value="HTH_DeoR"/>
    <property type="match status" value="1"/>
</dbReference>
<proteinExistence type="predicted"/>
<evidence type="ECO:0000313" key="7">
    <source>
        <dbReference type="Proteomes" id="UP000241362"/>
    </source>
</evidence>
<dbReference type="PANTHER" id="PTHR30363:SF4">
    <property type="entry name" value="GLYCEROL-3-PHOSPHATE REGULON REPRESSOR"/>
    <property type="match status" value="1"/>
</dbReference>
<dbReference type="SUPFAM" id="SSF46785">
    <property type="entry name" value="Winged helix' DNA-binding domain"/>
    <property type="match status" value="1"/>
</dbReference>
<organism evidence="6 7">
    <name type="scientific">Fuscovulum blasticum DSM 2131</name>
    <dbReference type="NCBI Taxonomy" id="1188250"/>
    <lineage>
        <taxon>Bacteria</taxon>
        <taxon>Pseudomonadati</taxon>
        <taxon>Pseudomonadota</taxon>
        <taxon>Alphaproteobacteria</taxon>
        <taxon>Rhodobacterales</taxon>
        <taxon>Paracoccaceae</taxon>
        <taxon>Pseudogemmobacter</taxon>
    </lineage>
</organism>
<dbReference type="PRINTS" id="PR00037">
    <property type="entry name" value="HTHLACR"/>
</dbReference>
<dbReference type="PANTHER" id="PTHR30363">
    <property type="entry name" value="HTH-TYPE TRANSCRIPTIONAL REGULATOR SRLR-RELATED"/>
    <property type="match status" value="1"/>
</dbReference>
<dbReference type="EMBL" id="PZKE01000039">
    <property type="protein sequence ID" value="PTE12638.1"/>
    <property type="molecule type" value="Genomic_DNA"/>
</dbReference>
<comment type="caution">
    <text evidence="6">The sequence shown here is derived from an EMBL/GenBank/DDBJ whole genome shotgun (WGS) entry which is preliminary data.</text>
</comment>
<dbReference type="SMART" id="SM00420">
    <property type="entry name" value="HTH_DEOR"/>
    <property type="match status" value="1"/>
</dbReference>
<dbReference type="PROSITE" id="PS51000">
    <property type="entry name" value="HTH_DEOR_2"/>
    <property type="match status" value="1"/>
</dbReference>
<evidence type="ECO:0000259" key="5">
    <source>
        <dbReference type="PROSITE" id="PS51000"/>
    </source>
</evidence>
<evidence type="ECO:0000256" key="4">
    <source>
        <dbReference type="ARBA" id="ARBA00023163"/>
    </source>
</evidence>
<sequence>MWQEERYRRIRDQLAAFGQISVDRITEEFGVSRETVRRDLMELEQAGELRRVRGGAVPVKREDTTFGIRVTLRLREKRAIATTALGLLKTGMTIFMDAGSTSTIMAETLAAPHGLTDLNIITNSVDVARLLAERLDQPSRRFRVLMLAGEIKHEPMETHGAATINDIQRYRADVALLAPWGIDAQMGAMNYFIHGAEIARAMVRNADQAIILADHSKIGAPARSVFCPISEIDHLIVDEAATTRPGFTELAEVLPGLRVARGAATPE</sequence>
<evidence type="ECO:0000256" key="3">
    <source>
        <dbReference type="ARBA" id="ARBA00023125"/>
    </source>
</evidence>
<keyword evidence="1" id="KW-0678">Repressor</keyword>
<dbReference type="InterPro" id="IPR018356">
    <property type="entry name" value="Tscrpt_reg_HTH_DeoR_CS"/>
</dbReference>
<dbReference type="RefSeq" id="WP_107674883.1">
    <property type="nucleotide sequence ID" value="NZ_PZKE01000039.1"/>
</dbReference>
<protein>
    <submittedName>
        <fullName evidence="6">DeoR/GlpR transcriptional regulator</fullName>
    </submittedName>
</protein>
<dbReference type="SUPFAM" id="SSF100950">
    <property type="entry name" value="NagB/RpiA/CoA transferase-like"/>
    <property type="match status" value="1"/>
</dbReference>
<gene>
    <name evidence="6" type="ORF">C5F44_17370</name>
</gene>
<dbReference type="AlphaFoldDB" id="A0A2T4J480"/>